<organism evidence="2 3">
    <name type="scientific">Modicella reniformis</name>
    <dbReference type="NCBI Taxonomy" id="1440133"/>
    <lineage>
        <taxon>Eukaryota</taxon>
        <taxon>Fungi</taxon>
        <taxon>Fungi incertae sedis</taxon>
        <taxon>Mucoromycota</taxon>
        <taxon>Mortierellomycotina</taxon>
        <taxon>Mortierellomycetes</taxon>
        <taxon>Mortierellales</taxon>
        <taxon>Mortierellaceae</taxon>
        <taxon>Modicella</taxon>
    </lineage>
</organism>
<gene>
    <name evidence="2" type="ORF">BGZ65_006919</name>
</gene>
<keyword evidence="3" id="KW-1185">Reference proteome</keyword>
<feature type="chain" id="PRO_5040494717" evidence="1">
    <location>
        <begin position="21"/>
        <end position="966"/>
    </location>
</feature>
<evidence type="ECO:0000313" key="2">
    <source>
        <dbReference type="EMBL" id="KAF9940481.1"/>
    </source>
</evidence>
<dbReference type="Proteomes" id="UP000749646">
    <property type="component" value="Unassembled WGS sequence"/>
</dbReference>
<feature type="signal peptide" evidence="1">
    <location>
        <begin position="1"/>
        <end position="20"/>
    </location>
</feature>
<proteinExistence type="predicted"/>
<keyword evidence="1" id="KW-0732">Signal</keyword>
<name>A0A9P6LTP8_9FUNG</name>
<accession>A0A9P6LTP8</accession>
<protein>
    <submittedName>
        <fullName evidence="2">Uncharacterized protein</fullName>
    </submittedName>
</protein>
<comment type="caution">
    <text evidence="2">The sequence shown here is derived from an EMBL/GenBank/DDBJ whole genome shotgun (WGS) entry which is preliminary data.</text>
</comment>
<reference evidence="2" key="1">
    <citation type="journal article" date="2020" name="Fungal Divers.">
        <title>Resolving the Mortierellaceae phylogeny through synthesis of multi-gene phylogenetics and phylogenomics.</title>
        <authorList>
            <person name="Vandepol N."/>
            <person name="Liber J."/>
            <person name="Desiro A."/>
            <person name="Na H."/>
            <person name="Kennedy M."/>
            <person name="Barry K."/>
            <person name="Grigoriev I.V."/>
            <person name="Miller A.N."/>
            <person name="O'Donnell K."/>
            <person name="Stajich J.E."/>
            <person name="Bonito G."/>
        </authorList>
    </citation>
    <scope>NUCLEOTIDE SEQUENCE</scope>
    <source>
        <strain evidence="2">MES-2147</strain>
    </source>
</reference>
<evidence type="ECO:0000313" key="3">
    <source>
        <dbReference type="Proteomes" id="UP000749646"/>
    </source>
</evidence>
<sequence length="966" mass="106211">MTRLTSLALDLSISISKVLAAQTLCEIEQASAEQRQALVLEVTLGDSTGGIAVPTTTTQGAFFARSMLNMSRILQTYQSWNMGTHHVLASVSLADTIDLVLRFNTRQNSVASTTSSNEVLSSFARFWMTITSVFRQKSTTSIVLDQKSIPGSAKLIASCMLLGQVDPPTPIDQLLRQSEHIRSALLELAQDEVTIDTQVGNGVAIALYDVLSGTLKNQDYEQLRARITSILDGSSCITPGSLEMMAGYTFLFPKVLVPELLKRIRRRSLGDKLMPGTGTSNAICVVTELMDKEFFLRVLPKDIAQQRSLLENALIKMLRDKEINTKLANKVSLALEPGTIFAALSSETIADDIGSSSRVGSILIDYLICQRKDKLLENTFDAFIDYIRSTSRSLFEPMFPNRATSPTQLLSMAKVKASDTNSCRVKDAVLDNLFNVVKKLGETIPRGSWTTLLHLLISKTYALPADYHLIRIWNNLAASIASSPGAIMSLSNVILKIMEEQGVVTEDLLERALDVSDYALEDLQLVRLSPLLILKAIPTTGFSREYKNSGSTGSEDNNIQDRMSNALASRYENMLEFVVVRTMAKTVFHSMFSDSSLEAIYTGMIKCQAKNPVVDSQQPEDLAELRSWLFTLYDWVVNWTIEARSPAENEHSIMWLYRIVSESLFTILSIHNSGQDGLDKMKLGVTDVLSKIYLIIGPYYSSLEKDQCRGASSTSRTMAAERALENEPIDLDNEEATTPFIPKTFKELFMAILEESLSQIADTIMGRNKAHVTNAVCLVNALVMAFQNTASLNNVPSSIAAPGSTRPANALRQDASSSTAWIQCVLLDSIVPRLNNAVVSYLQEQDYSRSKKTMVPLIQGCIQLLYTGTSILGLSGEAVAAVRSPCMMMMNITIRGLESEETVIAMAALKLLAAIVAARMVSPGLIAQADVNVLQGALVRLNQSKEMQKASSREMLNLVEKVRALI</sequence>
<evidence type="ECO:0000256" key="1">
    <source>
        <dbReference type="SAM" id="SignalP"/>
    </source>
</evidence>
<dbReference type="AlphaFoldDB" id="A0A9P6LTP8"/>
<dbReference type="EMBL" id="JAAAHW010009458">
    <property type="protein sequence ID" value="KAF9940481.1"/>
    <property type="molecule type" value="Genomic_DNA"/>
</dbReference>
<dbReference type="OrthoDB" id="2447815at2759"/>